<accession>A0A1G4SR24</accession>
<evidence type="ECO:0000313" key="2">
    <source>
        <dbReference type="EMBL" id="SCW71025.1"/>
    </source>
</evidence>
<evidence type="ECO:0000256" key="1">
    <source>
        <dbReference type="SAM" id="MobiDB-lite"/>
    </source>
</evidence>
<reference evidence="3" key="1">
    <citation type="submission" date="2016-10" db="EMBL/GenBank/DDBJ databases">
        <authorList>
            <person name="Varghese N."/>
            <person name="Submissions S."/>
        </authorList>
    </citation>
    <scope>NUCLEOTIDE SEQUENCE [LARGE SCALE GENOMIC DNA]</scope>
    <source>
        <strain evidence="3">CGMCC 1.3431</strain>
    </source>
</reference>
<dbReference type="EMBL" id="FMTS01000005">
    <property type="protein sequence ID" value="SCW71025.1"/>
    <property type="molecule type" value="Genomic_DNA"/>
</dbReference>
<evidence type="ECO:0000313" key="3">
    <source>
        <dbReference type="Proteomes" id="UP000199150"/>
    </source>
</evidence>
<protein>
    <submittedName>
        <fullName evidence="2">Uncharacterized protein</fullName>
    </submittedName>
</protein>
<name>A0A1G4SR24_9CAUL</name>
<gene>
    <name evidence="2" type="ORF">SAMN02927928_2797</name>
</gene>
<keyword evidence="3" id="KW-1185">Reference proteome</keyword>
<proteinExistence type="predicted"/>
<dbReference type="AlphaFoldDB" id="A0A1G4SR24"/>
<feature type="region of interest" description="Disordered" evidence="1">
    <location>
        <begin position="1"/>
        <end position="24"/>
    </location>
</feature>
<sequence length="55" mass="5535">MVDMKAPSVSDTSPEGLRADTSPASQGRIVYLLPSSVACGGGIAAKSATEEALKL</sequence>
<organism evidence="2 3">
    <name type="scientific">Asticcacaulis taihuensis</name>
    <dbReference type="NCBI Taxonomy" id="260084"/>
    <lineage>
        <taxon>Bacteria</taxon>
        <taxon>Pseudomonadati</taxon>
        <taxon>Pseudomonadota</taxon>
        <taxon>Alphaproteobacteria</taxon>
        <taxon>Caulobacterales</taxon>
        <taxon>Caulobacteraceae</taxon>
        <taxon>Asticcacaulis</taxon>
    </lineage>
</organism>
<dbReference type="Proteomes" id="UP000199150">
    <property type="component" value="Unassembled WGS sequence"/>
</dbReference>
<dbReference type="STRING" id="260084.SAMN02927928_2797"/>